<feature type="region of interest" description="Disordered" evidence="1">
    <location>
        <begin position="1"/>
        <end position="39"/>
    </location>
</feature>
<reference evidence="2 3" key="1">
    <citation type="submission" date="2023-10" db="EMBL/GenBank/DDBJ databases">
        <title>Genomes of two closely related lineages of the louse Polyplax serrata with different host specificities.</title>
        <authorList>
            <person name="Martinu J."/>
            <person name="Tarabai H."/>
            <person name="Stefka J."/>
            <person name="Hypsa V."/>
        </authorList>
    </citation>
    <scope>NUCLEOTIDE SEQUENCE [LARGE SCALE GENOMIC DNA]</scope>
    <source>
        <strain evidence="2">HR10_N</strain>
    </source>
</reference>
<evidence type="ECO:0000313" key="2">
    <source>
        <dbReference type="EMBL" id="KAK6623400.1"/>
    </source>
</evidence>
<evidence type="ECO:0000313" key="3">
    <source>
        <dbReference type="Proteomes" id="UP001372834"/>
    </source>
</evidence>
<dbReference type="AlphaFoldDB" id="A0AAN8NV32"/>
<dbReference type="Proteomes" id="UP001372834">
    <property type="component" value="Unassembled WGS sequence"/>
</dbReference>
<dbReference type="PANTHER" id="PTHR34344">
    <property type="entry name" value="UPF0184 PROTEIN C9ORF16"/>
    <property type="match status" value="1"/>
</dbReference>
<evidence type="ECO:0000256" key="1">
    <source>
        <dbReference type="SAM" id="MobiDB-lite"/>
    </source>
</evidence>
<dbReference type="PANTHER" id="PTHR34344:SF1">
    <property type="entry name" value="BUBLIN COILED-COIL PROTEIN"/>
    <property type="match status" value="1"/>
</dbReference>
<gene>
    <name evidence="2" type="ORF">RUM43_009252</name>
</gene>
<dbReference type="Pfam" id="PF03670">
    <property type="entry name" value="UPF0184"/>
    <property type="match status" value="1"/>
</dbReference>
<comment type="caution">
    <text evidence="2">The sequence shown here is derived from an EMBL/GenBank/DDBJ whole genome shotgun (WGS) entry which is preliminary data.</text>
</comment>
<feature type="compositionally biased region" description="Basic and acidic residues" evidence="1">
    <location>
        <begin position="1"/>
        <end position="17"/>
    </location>
</feature>
<proteinExistence type="predicted"/>
<sequence>MAFNDSEKMKSKKDPDLHNVWNQSTTDQGEDEVDDEELNSINNQLDQLDSALDQLEQKNDDIHAQLVQLLESNRQARKQFQLMQNQNNSNENKEAQE</sequence>
<dbReference type="InterPro" id="IPR005374">
    <property type="entry name" value="BBLN_eukaryota"/>
</dbReference>
<feature type="compositionally biased region" description="Polar residues" evidence="1">
    <location>
        <begin position="81"/>
        <end position="90"/>
    </location>
</feature>
<accession>A0AAN8NV32</accession>
<protein>
    <submittedName>
        <fullName evidence="2">Uncharacterized protein</fullName>
    </submittedName>
</protein>
<dbReference type="EMBL" id="JAWJWE010000038">
    <property type="protein sequence ID" value="KAK6623400.1"/>
    <property type="molecule type" value="Genomic_DNA"/>
</dbReference>
<feature type="region of interest" description="Disordered" evidence="1">
    <location>
        <begin position="78"/>
        <end position="97"/>
    </location>
</feature>
<feature type="compositionally biased region" description="Acidic residues" evidence="1">
    <location>
        <begin position="28"/>
        <end position="38"/>
    </location>
</feature>
<name>A0AAN8NV32_POLSC</name>
<organism evidence="2 3">
    <name type="scientific">Polyplax serrata</name>
    <name type="common">Common mouse louse</name>
    <dbReference type="NCBI Taxonomy" id="468196"/>
    <lineage>
        <taxon>Eukaryota</taxon>
        <taxon>Metazoa</taxon>
        <taxon>Ecdysozoa</taxon>
        <taxon>Arthropoda</taxon>
        <taxon>Hexapoda</taxon>
        <taxon>Insecta</taxon>
        <taxon>Pterygota</taxon>
        <taxon>Neoptera</taxon>
        <taxon>Paraneoptera</taxon>
        <taxon>Psocodea</taxon>
        <taxon>Troctomorpha</taxon>
        <taxon>Phthiraptera</taxon>
        <taxon>Anoplura</taxon>
        <taxon>Polyplacidae</taxon>
        <taxon>Polyplax</taxon>
    </lineage>
</organism>